<evidence type="ECO:0000313" key="3">
    <source>
        <dbReference type="EMBL" id="GAA4228187.1"/>
    </source>
</evidence>
<reference evidence="4" key="1">
    <citation type="journal article" date="2019" name="Int. J. Syst. Evol. Microbiol.">
        <title>The Global Catalogue of Microorganisms (GCM) 10K type strain sequencing project: providing services to taxonomists for standard genome sequencing and annotation.</title>
        <authorList>
            <consortium name="The Broad Institute Genomics Platform"/>
            <consortium name="The Broad Institute Genome Sequencing Center for Infectious Disease"/>
            <person name="Wu L."/>
            <person name="Ma J."/>
        </authorList>
    </citation>
    <scope>NUCLEOTIDE SEQUENCE [LARGE SCALE GENOMIC DNA]</scope>
    <source>
        <strain evidence="4">JCM 17440</strain>
    </source>
</reference>
<accession>A0ABP8BW39</accession>
<dbReference type="Pfam" id="PF06966">
    <property type="entry name" value="DUF1295"/>
    <property type="match status" value="1"/>
</dbReference>
<sequence length="283" mass="31302">MIFFWWNLTYAAGAVAVVLAVTFAVALRLGRHSVIDVAWGLGFCAVAAVSAAASTGHGDPARRWTVLTMTLLWGLRLAAHIARRARGADEDPRYEDLLSKAPGGRNRYALRKVYLPQGLVLWFVSLPVQLAMYQDGRPGIALYAGVLVWTIGLAFEAIGDLQLSRFTADPANKGKVMDRGLWRYTRHPNYFGDSLVWWGLFLATCDHWTGPLTVLSPVLMTALLVKGTGKPLLEKRMTRTRGGYFDYTARTSGFVPLPPRTRQSTAHGTKSLPPGRRAPRHDR</sequence>
<proteinExistence type="predicted"/>
<protein>
    <submittedName>
        <fullName evidence="3">DUF1295 domain-containing protein</fullName>
    </submittedName>
</protein>
<comment type="caution">
    <text evidence="3">The sequence shown here is derived from an EMBL/GenBank/DDBJ whole genome shotgun (WGS) entry which is preliminary data.</text>
</comment>
<keyword evidence="4" id="KW-1185">Reference proteome</keyword>
<name>A0ABP8BW39_9ACTN</name>
<dbReference type="EMBL" id="BAABAS010000004">
    <property type="protein sequence ID" value="GAA4228187.1"/>
    <property type="molecule type" value="Genomic_DNA"/>
</dbReference>
<feature type="region of interest" description="Disordered" evidence="1">
    <location>
        <begin position="255"/>
        <end position="283"/>
    </location>
</feature>
<dbReference type="Gene3D" id="1.20.120.1630">
    <property type="match status" value="1"/>
</dbReference>
<dbReference type="RefSeq" id="WP_344892559.1">
    <property type="nucleotide sequence ID" value="NZ_BAABAS010000004.1"/>
</dbReference>
<feature type="transmembrane region" description="Helical" evidence="2">
    <location>
        <begin position="140"/>
        <end position="158"/>
    </location>
</feature>
<evidence type="ECO:0000256" key="2">
    <source>
        <dbReference type="SAM" id="Phobius"/>
    </source>
</evidence>
<feature type="transmembrane region" description="Helical" evidence="2">
    <location>
        <begin position="6"/>
        <end position="27"/>
    </location>
</feature>
<keyword evidence="2" id="KW-0812">Transmembrane</keyword>
<feature type="transmembrane region" description="Helical" evidence="2">
    <location>
        <begin position="34"/>
        <end position="55"/>
    </location>
</feature>
<evidence type="ECO:0000313" key="4">
    <source>
        <dbReference type="Proteomes" id="UP001501710"/>
    </source>
</evidence>
<dbReference type="PANTHER" id="PTHR32251">
    <property type="entry name" value="3-OXO-5-ALPHA-STEROID 4-DEHYDROGENASE"/>
    <property type="match status" value="1"/>
</dbReference>
<keyword evidence="2" id="KW-0472">Membrane</keyword>
<dbReference type="PANTHER" id="PTHR32251:SF17">
    <property type="entry name" value="STEROID 5-ALPHA REDUCTASE C-TERMINAL DOMAIN-CONTAINING PROTEIN"/>
    <property type="match status" value="1"/>
</dbReference>
<keyword evidence="2" id="KW-1133">Transmembrane helix</keyword>
<evidence type="ECO:0000256" key="1">
    <source>
        <dbReference type="SAM" id="MobiDB-lite"/>
    </source>
</evidence>
<gene>
    <name evidence="3" type="ORF">GCM10022254_17660</name>
</gene>
<dbReference type="InterPro" id="IPR010721">
    <property type="entry name" value="UstE-like"/>
</dbReference>
<organism evidence="3 4">
    <name type="scientific">Actinomadura meridiana</name>
    <dbReference type="NCBI Taxonomy" id="559626"/>
    <lineage>
        <taxon>Bacteria</taxon>
        <taxon>Bacillati</taxon>
        <taxon>Actinomycetota</taxon>
        <taxon>Actinomycetes</taxon>
        <taxon>Streptosporangiales</taxon>
        <taxon>Thermomonosporaceae</taxon>
        <taxon>Actinomadura</taxon>
    </lineage>
</organism>
<feature type="transmembrane region" description="Helical" evidence="2">
    <location>
        <begin position="113"/>
        <end position="134"/>
    </location>
</feature>
<dbReference type="PROSITE" id="PS50244">
    <property type="entry name" value="S5A_REDUCTASE"/>
    <property type="match status" value="1"/>
</dbReference>
<dbReference type="Proteomes" id="UP001501710">
    <property type="component" value="Unassembled WGS sequence"/>
</dbReference>